<name>X1MWG8_9ZZZZ</name>
<evidence type="ECO:0000259" key="2">
    <source>
        <dbReference type="Pfam" id="PF09967"/>
    </source>
</evidence>
<dbReference type="AlphaFoldDB" id="X1MWG8"/>
<dbReference type="InterPro" id="IPR018698">
    <property type="entry name" value="VWA-like_dom"/>
</dbReference>
<evidence type="ECO:0000259" key="3">
    <source>
        <dbReference type="Pfam" id="PF13203"/>
    </source>
</evidence>
<dbReference type="InterPro" id="IPR025154">
    <property type="entry name" value="Put_metallopeptidase_dom"/>
</dbReference>
<feature type="region of interest" description="Disordered" evidence="1">
    <location>
        <begin position="16"/>
        <end position="63"/>
    </location>
</feature>
<gene>
    <name evidence="4" type="ORF">S06H3_37289</name>
</gene>
<dbReference type="Pfam" id="PF13203">
    <property type="entry name" value="DUF2201_N"/>
    <property type="match status" value="1"/>
</dbReference>
<dbReference type="EMBL" id="BARV01022646">
    <property type="protein sequence ID" value="GAI22376.1"/>
    <property type="molecule type" value="Genomic_DNA"/>
</dbReference>
<protein>
    <recommendedName>
        <fullName evidence="5">VWA-like domain-containing protein</fullName>
    </recommendedName>
</protein>
<proteinExistence type="predicted"/>
<evidence type="ECO:0000256" key="1">
    <source>
        <dbReference type="SAM" id="MobiDB-lite"/>
    </source>
</evidence>
<feature type="domain" description="Putative metallopeptidase" evidence="3">
    <location>
        <begin position="11"/>
        <end position="140"/>
    </location>
</feature>
<dbReference type="PANTHER" id="PTHR38730">
    <property type="entry name" value="SLL7028 PROTEIN"/>
    <property type="match status" value="1"/>
</dbReference>
<evidence type="ECO:0000313" key="4">
    <source>
        <dbReference type="EMBL" id="GAI22376.1"/>
    </source>
</evidence>
<dbReference type="PANTHER" id="PTHR38730:SF1">
    <property type="entry name" value="SLL7028 PROTEIN"/>
    <property type="match status" value="1"/>
</dbReference>
<feature type="non-terminal residue" evidence="4">
    <location>
        <position position="223"/>
    </location>
</feature>
<accession>X1MWG8</accession>
<evidence type="ECO:0008006" key="5">
    <source>
        <dbReference type="Google" id="ProtNLM"/>
    </source>
</evidence>
<feature type="domain" description="VWA-like" evidence="2">
    <location>
        <begin position="148"/>
        <end position="221"/>
    </location>
</feature>
<comment type="caution">
    <text evidence="4">The sequence shown here is derived from an EMBL/GenBank/DDBJ whole genome shotgun (WGS) entry which is preliminary data.</text>
</comment>
<sequence length="223" mass="24629">MVRHLSKDWDDKSADWIYNQLPDDPSGGGGQGTLDSHEEWGNWGKSGLGNGDEQEGEGSGVGEVSGLEQQWREATAQASTAARMKGKFPGHLQTLVGGILQPKLDWKTILRDMITSCAKNDFRLVPPNMKHLYRGIYLPGTTSEEINIAVAIDTSGSISDQEIKEFLAEVKGICDAYTDFTIHLFSCDSRIHQRWELHPFDTLPTTFEGRGGTSFVEPIEECA</sequence>
<reference evidence="4" key="1">
    <citation type="journal article" date="2014" name="Front. Microbiol.">
        <title>High frequency of phylogenetically diverse reductive dehalogenase-homologous genes in deep subseafloor sedimentary metagenomes.</title>
        <authorList>
            <person name="Kawai M."/>
            <person name="Futagami T."/>
            <person name="Toyoda A."/>
            <person name="Takaki Y."/>
            <person name="Nishi S."/>
            <person name="Hori S."/>
            <person name="Arai W."/>
            <person name="Tsubouchi T."/>
            <person name="Morono Y."/>
            <person name="Uchiyama I."/>
            <person name="Ito T."/>
            <person name="Fujiyama A."/>
            <person name="Inagaki F."/>
            <person name="Takami H."/>
        </authorList>
    </citation>
    <scope>NUCLEOTIDE SEQUENCE</scope>
    <source>
        <strain evidence="4">Expedition CK06-06</strain>
    </source>
</reference>
<organism evidence="4">
    <name type="scientific">marine sediment metagenome</name>
    <dbReference type="NCBI Taxonomy" id="412755"/>
    <lineage>
        <taxon>unclassified sequences</taxon>
        <taxon>metagenomes</taxon>
        <taxon>ecological metagenomes</taxon>
    </lineage>
</organism>
<dbReference type="Pfam" id="PF09967">
    <property type="entry name" value="DUF2201"/>
    <property type="match status" value="1"/>
</dbReference>